<accession>A0A2R6NW36</accession>
<protein>
    <recommendedName>
        <fullName evidence="1">Glycosyl hydrolase family 95 N-terminal domain-containing protein</fullName>
    </recommendedName>
</protein>
<dbReference type="AlphaFoldDB" id="A0A2R6NW36"/>
<dbReference type="Pfam" id="PF14498">
    <property type="entry name" value="Glyco_hyd_65N_2"/>
    <property type="match status" value="1"/>
</dbReference>
<evidence type="ECO:0000313" key="2">
    <source>
        <dbReference type="EMBL" id="PSR78033.1"/>
    </source>
</evidence>
<feature type="domain" description="Glycosyl hydrolase family 95 N-terminal" evidence="1">
    <location>
        <begin position="9"/>
        <end position="67"/>
    </location>
</feature>
<dbReference type="InterPro" id="IPR027414">
    <property type="entry name" value="GH95_N_dom"/>
</dbReference>
<gene>
    <name evidence="2" type="ORF">PHLCEN_2v7596</name>
</gene>
<dbReference type="Proteomes" id="UP000186601">
    <property type="component" value="Unassembled WGS sequence"/>
</dbReference>
<comment type="caution">
    <text evidence="2">The sequence shown here is derived from an EMBL/GenBank/DDBJ whole genome shotgun (WGS) entry which is preliminary data.</text>
</comment>
<dbReference type="Gene3D" id="2.70.98.50">
    <property type="entry name" value="putative glycoside hydrolase family protein from bacillus halodurans"/>
    <property type="match status" value="1"/>
</dbReference>
<proteinExistence type="predicted"/>
<organism evidence="2 3">
    <name type="scientific">Hermanssonia centrifuga</name>
    <dbReference type="NCBI Taxonomy" id="98765"/>
    <lineage>
        <taxon>Eukaryota</taxon>
        <taxon>Fungi</taxon>
        <taxon>Dikarya</taxon>
        <taxon>Basidiomycota</taxon>
        <taxon>Agaricomycotina</taxon>
        <taxon>Agaricomycetes</taxon>
        <taxon>Polyporales</taxon>
        <taxon>Meruliaceae</taxon>
        <taxon>Hermanssonia</taxon>
    </lineage>
</organism>
<sequence length="67" mass="7436">MAADMQAIRQAIFQSSTGTIDRSYSGAGYLVTSLNITGDVSKYARWLDLDQAVARTTWNQDDISFSR</sequence>
<evidence type="ECO:0000259" key="1">
    <source>
        <dbReference type="Pfam" id="PF14498"/>
    </source>
</evidence>
<dbReference type="EMBL" id="MLYV02000762">
    <property type="protein sequence ID" value="PSR78033.1"/>
    <property type="molecule type" value="Genomic_DNA"/>
</dbReference>
<reference evidence="2 3" key="1">
    <citation type="submission" date="2018-02" db="EMBL/GenBank/DDBJ databases">
        <title>Genome sequence of the basidiomycete white-rot fungus Phlebia centrifuga.</title>
        <authorList>
            <person name="Granchi Z."/>
            <person name="Peng M."/>
            <person name="de Vries R.P."/>
            <person name="Hilden K."/>
            <person name="Makela M.R."/>
            <person name="Grigoriev I."/>
            <person name="Riley R."/>
        </authorList>
    </citation>
    <scope>NUCLEOTIDE SEQUENCE [LARGE SCALE GENOMIC DNA]</scope>
    <source>
        <strain evidence="2 3">FBCC195</strain>
    </source>
</reference>
<name>A0A2R6NW36_9APHY</name>
<evidence type="ECO:0000313" key="3">
    <source>
        <dbReference type="Proteomes" id="UP000186601"/>
    </source>
</evidence>
<keyword evidence="3" id="KW-1185">Reference proteome</keyword>
<dbReference type="OrthoDB" id="2848340at2759"/>